<name>A0ABQ6BGA8_9CAUL</name>
<feature type="transmembrane region" description="Helical" evidence="1">
    <location>
        <begin position="77"/>
        <end position="95"/>
    </location>
</feature>
<feature type="transmembrane region" description="Helical" evidence="1">
    <location>
        <begin position="140"/>
        <end position="160"/>
    </location>
</feature>
<proteinExistence type="predicted"/>
<keyword evidence="1" id="KW-1133">Transmembrane helix</keyword>
<evidence type="ECO:0000256" key="1">
    <source>
        <dbReference type="SAM" id="Phobius"/>
    </source>
</evidence>
<gene>
    <name evidence="2" type="ORF">GCM10007859_00980</name>
</gene>
<keyword evidence="3" id="KW-1185">Reference proteome</keyword>
<organism evidence="2 3">
    <name type="scientific">Brevundimonas denitrificans</name>
    <dbReference type="NCBI Taxonomy" id="1443434"/>
    <lineage>
        <taxon>Bacteria</taxon>
        <taxon>Pseudomonadati</taxon>
        <taxon>Pseudomonadota</taxon>
        <taxon>Alphaproteobacteria</taxon>
        <taxon>Caulobacterales</taxon>
        <taxon>Caulobacteraceae</taxon>
        <taxon>Brevundimonas</taxon>
    </lineage>
</organism>
<reference evidence="3" key="1">
    <citation type="journal article" date="2019" name="Int. J. Syst. Evol. Microbiol.">
        <title>The Global Catalogue of Microorganisms (GCM) 10K type strain sequencing project: providing services to taxonomists for standard genome sequencing and annotation.</title>
        <authorList>
            <consortium name="The Broad Institute Genomics Platform"/>
            <consortium name="The Broad Institute Genome Sequencing Center for Infectious Disease"/>
            <person name="Wu L."/>
            <person name="Ma J."/>
        </authorList>
    </citation>
    <scope>NUCLEOTIDE SEQUENCE [LARGE SCALE GENOMIC DNA]</scope>
    <source>
        <strain evidence="3">NBRC 110107</strain>
    </source>
</reference>
<keyword evidence="1" id="KW-0472">Membrane</keyword>
<dbReference type="RefSeq" id="WP_284219965.1">
    <property type="nucleotide sequence ID" value="NZ_BSOY01000001.1"/>
</dbReference>
<dbReference type="EMBL" id="BSOY01000001">
    <property type="protein sequence ID" value="GLS00095.1"/>
    <property type="molecule type" value="Genomic_DNA"/>
</dbReference>
<evidence type="ECO:0000313" key="2">
    <source>
        <dbReference type="EMBL" id="GLS00095.1"/>
    </source>
</evidence>
<sequence length="175" mass="18100">MTDWIKASNPTAPITTEAEAIGAARASALAIFLGVIWGAVGVFLLMSGGSAEIEAAMAEAAADAPEMAGMGAMAMQIAMWSAIGICVIQLVLGLVQWTKPNVVIPIIFAILVAFGLVSGVFGMMMAGQEGMPETAAAPTWQVYVGFVILVIQLVLHVAGIRGARALDRIRMAAAQ</sequence>
<accession>A0ABQ6BGA8</accession>
<dbReference type="Proteomes" id="UP001156921">
    <property type="component" value="Unassembled WGS sequence"/>
</dbReference>
<feature type="transmembrane region" description="Helical" evidence="1">
    <location>
        <begin position="102"/>
        <end position="128"/>
    </location>
</feature>
<comment type="caution">
    <text evidence="2">The sequence shown here is derived from an EMBL/GenBank/DDBJ whole genome shotgun (WGS) entry which is preliminary data.</text>
</comment>
<keyword evidence="1" id="KW-0812">Transmembrane</keyword>
<evidence type="ECO:0000313" key="3">
    <source>
        <dbReference type="Proteomes" id="UP001156921"/>
    </source>
</evidence>
<protein>
    <submittedName>
        <fullName evidence="2">Uncharacterized protein</fullName>
    </submittedName>
</protein>
<feature type="transmembrane region" description="Helical" evidence="1">
    <location>
        <begin position="28"/>
        <end position="47"/>
    </location>
</feature>